<comment type="caution">
    <text evidence="1">The sequence shown here is derived from an EMBL/GenBank/DDBJ whole genome shotgun (WGS) entry which is preliminary data.</text>
</comment>
<accession>A0A5J5F4J5</accession>
<dbReference type="InParanoid" id="A0A5J5F4J5"/>
<dbReference type="AlphaFoldDB" id="A0A5J5F4J5"/>
<gene>
    <name evidence="1" type="ORF">FN846DRAFT_757408</name>
</gene>
<evidence type="ECO:0000313" key="1">
    <source>
        <dbReference type="EMBL" id="KAA8910745.1"/>
    </source>
</evidence>
<feature type="non-terminal residue" evidence="1">
    <location>
        <position position="1"/>
    </location>
</feature>
<dbReference type="PANTHER" id="PTHR46579:SF1">
    <property type="entry name" value="F5_8 TYPE C DOMAIN-CONTAINING PROTEIN"/>
    <property type="match status" value="1"/>
</dbReference>
<keyword evidence="2" id="KW-1185">Reference proteome</keyword>
<feature type="non-terminal residue" evidence="1">
    <location>
        <position position="240"/>
    </location>
</feature>
<dbReference type="Proteomes" id="UP000326924">
    <property type="component" value="Unassembled WGS sequence"/>
</dbReference>
<proteinExistence type="predicted"/>
<evidence type="ECO:0000313" key="2">
    <source>
        <dbReference type="Proteomes" id="UP000326924"/>
    </source>
</evidence>
<reference evidence="1 2" key="1">
    <citation type="submission" date="2019-09" db="EMBL/GenBank/DDBJ databases">
        <title>Draft genome of the ectomycorrhizal ascomycete Sphaerosporella brunnea.</title>
        <authorList>
            <consortium name="DOE Joint Genome Institute"/>
            <person name="Benucci G.M."/>
            <person name="Marozzi G."/>
            <person name="Antonielli L."/>
            <person name="Sanchez S."/>
            <person name="Marco P."/>
            <person name="Wang X."/>
            <person name="Falini L.B."/>
            <person name="Barry K."/>
            <person name="Haridas S."/>
            <person name="Lipzen A."/>
            <person name="Labutti K."/>
            <person name="Grigoriev I.V."/>
            <person name="Murat C."/>
            <person name="Martin F."/>
            <person name="Albertini E."/>
            <person name="Donnini D."/>
            <person name="Bonito G."/>
        </authorList>
    </citation>
    <scope>NUCLEOTIDE SEQUENCE [LARGE SCALE GENOMIC DNA]</scope>
    <source>
        <strain evidence="1 2">Sb_GMNB300</strain>
    </source>
</reference>
<name>A0A5J5F4J5_9PEZI</name>
<organism evidence="1 2">
    <name type="scientific">Sphaerosporella brunnea</name>
    <dbReference type="NCBI Taxonomy" id="1250544"/>
    <lineage>
        <taxon>Eukaryota</taxon>
        <taxon>Fungi</taxon>
        <taxon>Dikarya</taxon>
        <taxon>Ascomycota</taxon>
        <taxon>Pezizomycotina</taxon>
        <taxon>Pezizomycetes</taxon>
        <taxon>Pezizales</taxon>
        <taxon>Pyronemataceae</taxon>
        <taxon>Sphaerosporella</taxon>
    </lineage>
</organism>
<dbReference type="OrthoDB" id="5329631at2759"/>
<sequence length="240" mass="27451">LHAYLPLVTADMPGREKLMHLKGNRAYSFCNYCLCRGIHDGRAIYCPFTPPEDPPAGIVDDTEKARKAGYPWPSHNRWQLPLRSNDDFRQNAGYIASDPGHNAAQRKTGIGGQSILHHLSSIDFPRSFPPDAMHLFYENIVPNMVRHYRGVFFKPALDTSNDSWNVQPAHWTQIGQYQQTSRDTLPASFGRAPRNFASHCHEFSGEEWKQQAHLFLPIYLQDILPNDHYEQFCALTQAMN</sequence>
<dbReference type="PANTHER" id="PTHR46579">
    <property type="entry name" value="F5/8 TYPE C DOMAIN-CONTAINING PROTEIN-RELATED"/>
    <property type="match status" value="1"/>
</dbReference>
<protein>
    <submittedName>
        <fullName evidence="1">Uncharacterized protein</fullName>
    </submittedName>
</protein>
<dbReference type="EMBL" id="VXIS01000042">
    <property type="protein sequence ID" value="KAA8910745.1"/>
    <property type="molecule type" value="Genomic_DNA"/>
</dbReference>